<organism evidence="2 3">
    <name type="scientific">Kribbella deserti</name>
    <dbReference type="NCBI Taxonomy" id="1926257"/>
    <lineage>
        <taxon>Bacteria</taxon>
        <taxon>Bacillati</taxon>
        <taxon>Actinomycetota</taxon>
        <taxon>Actinomycetes</taxon>
        <taxon>Propionibacteriales</taxon>
        <taxon>Kribbellaceae</taxon>
        <taxon>Kribbella</taxon>
    </lineage>
</organism>
<sequence length="50" mass="5085">MAGQGAWKAEPRKDAVVETGHGGDPVAGKGEDDKPDPVPDAVGGRAVTTW</sequence>
<evidence type="ECO:0000256" key="1">
    <source>
        <dbReference type="SAM" id="MobiDB-lite"/>
    </source>
</evidence>
<protein>
    <submittedName>
        <fullName evidence="2">Uncharacterized protein</fullName>
    </submittedName>
</protein>
<feature type="region of interest" description="Disordered" evidence="1">
    <location>
        <begin position="1"/>
        <end position="50"/>
    </location>
</feature>
<dbReference type="EMBL" id="JBHLTC010000005">
    <property type="protein sequence ID" value="MFC0623339.1"/>
    <property type="molecule type" value="Genomic_DNA"/>
</dbReference>
<name>A0ABV6QFC2_9ACTN</name>
<accession>A0ABV6QFC2</accession>
<dbReference type="RefSeq" id="WP_380044041.1">
    <property type="nucleotide sequence ID" value="NZ_JBHLTC010000005.1"/>
</dbReference>
<evidence type="ECO:0000313" key="3">
    <source>
        <dbReference type="Proteomes" id="UP001589890"/>
    </source>
</evidence>
<comment type="caution">
    <text evidence="2">The sequence shown here is derived from an EMBL/GenBank/DDBJ whole genome shotgun (WGS) entry which is preliminary data.</text>
</comment>
<reference evidence="2 3" key="1">
    <citation type="submission" date="2024-09" db="EMBL/GenBank/DDBJ databases">
        <authorList>
            <person name="Sun Q."/>
            <person name="Mori K."/>
        </authorList>
    </citation>
    <scope>NUCLEOTIDE SEQUENCE [LARGE SCALE GENOMIC DNA]</scope>
    <source>
        <strain evidence="2 3">CGMCC 1.15906</strain>
    </source>
</reference>
<keyword evidence="3" id="KW-1185">Reference proteome</keyword>
<proteinExistence type="predicted"/>
<evidence type="ECO:0000313" key="2">
    <source>
        <dbReference type="EMBL" id="MFC0623339.1"/>
    </source>
</evidence>
<gene>
    <name evidence="2" type="ORF">ACFFGN_04650</name>
</gene>
<dbReference type="Proteomes" id="UP001589890">
    <property type="component" value="Unassembled WGS sequence"/>
</dbReference>